<organism evidence="1">
    <name type="scientific">Tetraodon nigroviridis</name>
    <name type="common">Spotted green pufferfish</name>
    <name type="synonym">Chelonodon nigroviridis</name>
    <dbReference type="NCBI Taxonomy" id="99883"/>
    <lineage>
        <taxon>Eukaryota</taxon>
        <taxon>Metazoa</taxon>
        <taxon>Chordata</taxon>
        <taxon>Craniata</taxon>
        <taxon>Vertebrata</taxon>
        <taxon>Euteleostomi</taxon>
        <taxon>Actinopterygii</taxon>
        <taxon>Neopterygii</taxon>
        <taxon>Teleostei</taxon>
        <taxon>Neoteleostei</taxon>
        <taxon>Acanthomorphata</taxon>
        <taxon>Eupercaria</taxon>
        <taxon>Tetraodontiformes</taxon>
        <taxon>Tetradontoidea</taxon>
        <taxon>Tetraodontidae</taxon>
        <taxon>Tetraodon</taxon>
    </lineage>
</organism>
<protein>
    <submittedName>
        <fullName evidence="1">(spotted green pufferfish) hypothetical protein</fullName>
    </submittedName>
</protein>
<name>Q4SZ53_TETNG</name>
<dbReference type="KEGG" id="tng:GSTEN00010008G001"/>
<feature type="non-terminal residue" evidence="1">
    <location>
        <position position="1"/>
    </location>
</feature>
<dbReference type="AlphaFoldDB" id="Q4SZ53"/>
<gene>
    <name evidence="1" type="ORF">GSTENG00010008001</name>
</gene>
<reference evidence="1" key="1">
    <citation type="journal article" date="2004" name="Nature">
        <title>Genome duplication in the teleost fish Tetraodon nigroviridis reveals the early vertebrate proto-karyotype.</title>
        <authorList>
            <person name="Jaillon O."/>
            <person name="Aury J.-M."/>
            <person name="Brunet F."/>
            <person name="Petit J.-L."/>
            <person name="Stange-Thomann N."/>
            <person name="Mauceli E."/>
            <person name="Bouneau L."/>
            <person name="Fischer C."/>
            <person name="Ozouf-Costaz C."/>
            <person name="Bernot A."/>
            <person name="Nicaud S."/>
            <person name="Jaffe D."/>
            <person name="Fisher S."/>
            <person name="Lutfalla G."/>
            <person name="Dossat C."/>
            <person name="Segurens B."/>
            <person name="Dasilva C."/>
            <person name="Salanoubat M."/>
            <person name="Levy M."/>
            <person name="Boudet N."/>
            <person name="Castellano S."/>
            <person name="Anthouard V."/>
            <person name="Jubin C."/>
            <person name="Castelli V."/>
            <person name="Katinka M."/>
            <person name="Vacherie B."/>
            <person name="Biemont C."/>
            <person name="Skalli Z."/>
            <person name="Cattolico L."/>
            <person name="Poulain J."/>
            <person name="De Berardinis V."/>
            <person name="Cruaud C."/>
            <person name="Duprat S."/>
            <person name="Brottier P."/>
            <person name="Coutanceau J.-P."/>
            <person name="Gouzy J."/>
            <person name="Parra G."/>
            <person name="Lardier G."/>
            <person name="Chapple C."/>
            <person name="McKernan K.J."/>
            <person name="McEwan P."/>
            <person name="Bosak S."/>
            <person name="Kellis M."/>
            <person name="Volff J.-N."/>
            <person name="Guigo R."/>
            <person name="Zody M.C."/>
            <person name="Mesirov J."/>
            <person name="Lindblad-Toh K."/>
            <person name="Birren B."/>
            <person name="Nusbaum C."/>
            <person name="Kahn D."/>
            <person name="Robinson-Rechavi M."/>
            <person name="Laudet V."/>
            <person name="Schachter V."/>
            <person name="Quetier F."/>
            <person name="Saurin W."/>
            <person name="Scarpelli C."/>
            <person name="Wincker P."/>
            <person name="Lander E.S."/>
            <person name="Weissenbach J."/>
            <person name="Roest Crollius H."/>
        </authorList>
    </citation>
    <scope>NUCLEOTIDE SEQUENCE [LARGE SCALE GENOMIC DNA]</scope>
</reference>
<reference evidence="1" key="2">
    <citation type="submission" date="2004-02" db="EMBL/GenBank/DDBJ databases">
        <authorList>
            <consortium name="Genoscope"/>
            <consortium name="Whitehead Institute Centre for Genome Research"/>
        </authorList>
    </citation>
    <scope>NUCLEOTIDE SEQUENCE</scope>
</reference>
<proteinExistence type="predicted"/>
<sequence>AKERSSVPQLTDFDIPTSFWYELKSLTDALMDNLNCELLFSEMCTRTFLTTEEYYLFTFPTFLALIISINQSECGRPRNFFKGLSQVVWQTPANFHNFGGQNTFRHFKFE</sequence>
<evidence type="ECO:0000313" key="1">
    <source>
        <dbReference type="EMBL" id="CAF94079.1"/>
    </source>
</evidence>
<dbReference type="EMBL" id="CAAE01011828">
    <property type="protein sequence ID" value="CAF94079.1"/>
    <property type="molecule type" value="Genomic_DNA"/>
</dbReference>
<comment type="caution">
    <text evidence="1">The sequence shown here is derived from an EMBL/GenBank/DDBJ whole genome shotgun (WGS) entry which is preliminary data.</text>
</comment>
<accession>Q4SZ53</accession>